<dbReference type="Proteomes" id="UP000072763">
    <property type="component" value="Unassembled WGS sequence"/>
</dbReference>
<comment type="caution">
    <text evidence="2">The sequence shown here is derived from an EMBL/GenBank/DDBJ whole genome shotgun (WGS) entry which is preliminary data.</text>
</comment>
<evidence type="ECO:0000313" key="2">
    <source>
        <dbReference type="EMBL" id="KTR47250.1"/>
    </source>
</evidence>
<organism evidence="2 3">
    <name type="scientific">Curtobacterium oceanosedimentum</name>
    <dbReference type="NCBI Taxonomy" id="465820"/>
    <lineage>
        <taxon>Bacteria</taxon>
        <taxon>Bacillati</taxon>
        <taxon>Actinomycetota</taxon>
        <taxon>Actinomycetes</taxon>
        <taxon>Micrococcales</taxon>
        <taxon>Microbacteriaceae</taxon>
        <taxon>Curtobacterium</taxon>
    </lineage>
</organism>
<dbReference type="AlphaFoldDB" id="A0A147DM25"/>
<feature type="region of interest" description="Disordered" evidence="1">
    <location>
        <begin position="131"/>
        <end position="199"/>
    </location>
</feature>
<proteinExistence type="predicted"/>
<evidence type="ECO:0000256" key="1">
    <source>
        <dbReference type="SAM" id="MobiDB-lite"/>
    </source>
</evidence>
<reference evidence="2 3" key="1">
    <citation type="journal article" date="2016" name="Front. Microbiol.">
        <title>Genomic Resource of Rice Seed Associated Bacteria.</title>
        <authorList>
            <person name="Midha S."/>
            <person name="Bansal K."/>
            <person name="Sharma S."/>
            <person name="Kumar N."/>
            <person name="Patil P.P."/>
            <person name="Chaudhry V."/>
            <person name="Patil P.B."/>
        </authorList>
    </citation>
    <scope>NUCLEOTIDE SEQUENCE [LARGE SCALE GENOMIC DNA]</scope>
    <source>
        <strain evidence="2 3">NS359</strain>
    </source>
</reference>
<name>A0A147DM25_9MICO</name>
<evidence type="ECO:0000313" key="3">
    <source>
        <dbReference type="Proteomes" id="UP000072763"/>
    </source>
</evidence>
<dbReference type="PATRIC" id="fig|465820.4.peg.220"/>
<protein>
    <recommendedName>
        <fullName evidence="4">Zinc-ribbon domain-containing protein</fullName>
    </recommendedName>
</protein>
<dbReference type="OrthoDB" id="5111079at2"/>
<gene>
    <name evidence="2" type="ORF">NS359_15250</name>
</gene>
<sequence>MVEPVDAWWRRRQWSRGVAVPYAVGEFRAAWASYPVLVRQYHPEWNHGVVLTQVPPAAEVLLTWECDVGHVFVATPAEQRSRPGRERRRSVWCPECRLQATPQRWPVLPADWPAAVPPPQRAERVRGRQTLPAAPARGPAPSPGTTQLPSGAVPSSRSGSRSPGRPGRTGGGRSARPVPRSVCTKTPRLPSGESFTSACAPAPASAVEADLRQALRDRFAFTFDHTAIRLDRPFFDHVEAWPDIVLPELRVAIEYDSTGRHGLEHVGPRQETDRRKDRAVRAVGWEVVRIRTGRLPALGPYDLEVSGISGRTVERLVDTLRDLRGPLFVDAYAR</sequence>
<dbReference type="RefSeq" id="WP_058750699.1">
    <property type="nucleotide sequence ID" value="NZ_LDRC01000108.1"/>
</dbReference>
<dbReference type="Gene3D" id="3.40.960.10">
    <property type="entry name" value="VSR Endonuclease"/>
    <property type="match status" value="1"/>
</dbReference>
<feature type="compositionally biased region" description="Low complexity" evidence="1">
    <location>
        <begin position="149"/>
        <end position="166"/>
    </location>
</feature>
<evidence type="ECO:0008006" key="4">
    <source>
        <dbReference type="Google" id="ProtNLM"/>
    </source>
</evidence>
<accession>A0A147DM25</accession>
<dbReference type="EMBL" id="LDRC01000108">
    <property type="protein sequence ID" value="KTR47250.1"/>
    <property type="molecule type" value="Genomic_DNA"/>
</dbReference>